<dbReference type="Proteomes" id="UP000298663">
    <property type="component" value="Chromosome X"/>
</dbReference>
<reference evidence="1 2" key="1">
    <citation type="journal article" date="2015" name="Genome Biol.">
        <title>Comparative genomics of Steinernema reveals deeply conserved gene regulatory networks.</title>
        <authorList>
            <person name="Dillman A.R."/>
            <person name="Macchietto M."/>
            <person name="Porter C.F."/>
            <person name="Rogers A."/>
            <person name="Williams B."/>
            <person name="Antoshechkin I."/>
            <person name="Lee M.M."/>
            <person name="Goodwin Z."/>
            <person name="Lu X."/>
            <person name="Lewis E.E."/>
            <person name="Goodrich-Blair H."/>
            <person name="Stock S.P."/>
            <person name="Adams B.J."/>
            <person name="Sternberg P.W."/>
            <person name="Mortazavi A."/>
        </authorList>
    </citation>
    <scope>NUCLEOTIDE SEQUENCE [LARGE SCALE GENOMIC DNA]</scope>
    <source>
        <strain evidence="1 2">ALL</strain>
    </source>
</reference>
<sequence>MNSTKQDSANDGYFNFRIIGLLENKKHLQDHKKEVRNIYVAWSFTAPLVHSINAKRSTNSLESAHFMCLPWHR</sequence>
<evidence type="ECO:0000313" key="2">
    <source>
        <dbReference type="Proteomes" id="UP000298663"/>
    </source>
</evidence>
<comment type="caution">
    <text evidence="1">The sequence shown here is derived from an EMBL/GenBank/DDBJ whole genome shotgun (WGS) entry which is preliminary data.</text>
</comment>
<reference evidence="1 2" key="2">
    <citation type="journal article" date="2019" name="G3 (Bethesda)">
        <title>Hybrid Assembly of the Genome of the Entomopathogenic Nematode Steinernema carpocapsae Identifies the X-Chromosome.</title>
        <authorList>
            <person name="Serra L."/>
            <person name="Macchietto M."/>
            <person name="Macias-Munoz A."/>
            <person name="McGill C.J."/>
            <person name="Rodriguez I.M."/>
            <person name="Rodriguez B."/>
            <person name="Murad R."/>
            <person name="Mortazavi A."/>
        </authorList>
    </citation>
    <scope>NUCLEOTIDE SEQUENCE [LARGE SCALE GENOMIC DNA]</scope>
    <source>
        <strain evidence="1 2">ALL</strain>
    </source>
</reference>
<dbReference type="AlphaFoldDB" id="A0A4U8URR0"/>
<protein>
    <submittedName>
        <fullName evidence="1">Uncharacterized protein</fullName>
    </submittedName>
</protein>
<gene>
    <name evidence="1" type="ORF">L596_002356</name>
</gene>
<evidence type="ECO:0000313" key="1">
    <source>
        <dbReference type="EMBL" id="TMS34847.1"/>
    </source>
</evidence>
<dbReference type="EMBL" id="AZBU02000001">
    <property type="protein sequence ID" value="TMS34847.1"/>
    <property type="molecule type" value="Genomic_DNA"/>
</dbReference>
<name>A0A4U8URR0_STECR</name>
<dbReference type="EMBL" id="CM016762">
    <property type="protein sequence ID" value="TMS34847.1"/>
    <property type="molecule type" value="Genomic_DNA"/>
</dbReference>
<organism evidence="1 2">
    <name type="scientific">Steinernema carpocapsae</name>
    <name type="common">Entomopathogenic nematode</name>
    <dbReference type="NCBI Taxonomy" id="34508"/>
    <lineage>
        <taxon>Eukaryota</taxon>
        <taxon>Metazoa</taxon>
        <taxon>Ecdysozoa</taxon>
        <taxon>Nematoda</taxon>
        <taxon>Chromadorea</taxon>
        <taxon>Rhabditida</taxon>
        <taxon>Tylenchina</taxon>
        <taxon>Panagrolaimomorpha</taxon>
        <taxon>Strongyloidoidea</taxon>
        <taxon>Steinernematidae</taxon>
        <taxon>Steinernema</taxon>
    </lineage>
</organism>
<keyword evidence="2" id="KW-1185">Reference proteome</keyword>
<proteinExistence type="predicted"/>
<accession>A0A4U8URR0</accession>